<dbReference type="Proteomes" id="UP000078070">
    <property type="component" value="Chromosome"/>
</dbReference>
<evidence type="ECO:0000256" key="1">
    <source>
        <dbReference type="SAM" id="MobiDB-lite"/>
    </source>
</evidence>
<accession>A0A1A9EUZ4</accession>
<dbReference type="KEGG" id="mars:A8C75_05445"/>
<evidence type="ECO:0008006" key="4">
    <source>
        <dbReference type="Google" id="ProtNLM"/>
    </source>
</evidence>
<feature type="region of interest" description="Disordered" evidence="1">
    <location>
        <begin position="1"/>
        <end position="43"/>
    </location>
</feature>
<dbReference type="EMBL" id="CP015839">
    <property type="protein sequence ID" value="ANG61984.1"/>
    <property type="molecule type" value="Genomic_DNA"/>
</dbReference>
<reference evidence="2 3" key="2">
    <citation type="journal article" date="2018" name="Int. J. Syst. Evol. Microbiol.">
        <title>Marinobacterium aestuarii sp. nov., a benzene-degrading marine bacterium isolated from estuary sediment.</title>
        <authorList>
            <person name="Bae S.S."/>
            <person name="Jung J."/>
            <person name="Chung D."/>
            <person name="Baek K."/>
        </authorList>
    </citation>
    <scope>NUCLEOTIDE SEQUENCE [LARGE SCALE GENOMIC DNA]</scope>
    <source>
        <strain evidence="2 3">ST58-10</strain>
    </source>
</reference>
<name>A0A1A9EUZ4_9GAMM</name>
<dbReference type="SUPFAM" id="SSF56672">
    <property type="entry name" value="DNA/RNA polymerases"/>
    <property type="match status" value="1"/>
</dbReference>
<protein>
    <recommendedName>
        <fullName evidence="4">Group II intron reverse transcriptase/maturase</fullName>
    </recommendedName>
</protein>
<proteinExistence type="predicted"/>
<sequence length="130" mass="13910">MTLNIADTAAEKALLTDADGGRNPSESPAEAMPVTAETDPLPSGADVDLMSAVLARGNMLRAFDRVRRNKGAPGVDGMTVAALKPYLQRHWPQIKQLLLDGRYRPQPVRKVEIPKPGGGVRMLGIPTVVS</sequence>
<dbReference type="RefSeq" id="WP_067379197.1">
    <property type="nucleotide sequence ID" value="NZ_CP015839.1"/>
</dbReference>
<keyword evidence="3" id="KW-1185">Reference proteome</keyword>
<dbReference type="AlphaFoldDB" id="A0A1A9EUZ4"/>
<reference evidence="3" key="1">
    <citation type="submission" date="2016-05" db="EMBL/GenBank/DDBJ databases">
        <authorList>
            <person name="Baek K."/>
            <person name="Yang S.-J."/>
        </authorList>
    </citation>
    <scope>NUCLEOTIDE SEQUENCE [LARGE SCALE GENOMIC DNA]</scope>
    <source>
        <strain evidence="3">ST58-10</strain>
    </source>
</reference>
<evidence type="ECO:0000313" key="3">
    <source>
        <dbReference type="Proteomes" id="UP000078070"/>
    </source>
</evidence>
<dbReference type="InterPro" id="IPR043502">
    <property type="entry name" value="DNA/RNA_pol_sf"/>
</dbReference>
<organism evidence="2 3">
    <name type="scientific">Marinobacterium aestuarii</name>
    <dbReference type="NCBI Taxonomy" id="1821621"/>
    <lineage>
        <taxon>Bacteria</taxon>
        <taxon>Pseudomonadati</taxon>
        <taxon>Pseudomonadota</taxon>
        <taxon>Gammaproteobacteria</taxon>
        <taxon>Oceanospirillales</taxon>
        <taxon>Oceanospirillaceae</taxon>
        <taxon>Marinobacterium</taxon>
    </lineage>
</organism>
<dbReference type="OrthoDB" id="9793236at2"/>
<evidence type="ECO:0000313" key="2">
    <source>
        <dbReference type="EMBL" id="ANG61984.1"/>
    </source>
</evidence>
<gene>
    <name evidence="2" type="ORF">A8C75_05445</name>
</gene>
<dbReference type="STRING" id="1821621.A8C75_05445"/>